<keyword evidence="2" id="KW-1185">Reference proteome</keyword>
<evidence type="ECO:0000313" key="1">
    <source>
        <dbReference type="EMBL" id="GAC20598.1"/>
    </source>
</evidence>
<protein>
    <submittedName>
        <fullName evidence="1">Uncharacterized protein</fullName>
    </submittedName>
</protein>
<dbReference type="STRING" id="493475.GARC_3644"/>
<accession>K6YV52</accession>
<sequence length="49" mass="5916">MVNRAKYKKQPDIKMTIVLVFCIKEQKQKVTRYIRFNTAIAEYQLNTNH</sequence>
<dbReference type="EMBL" id="BAEO01000055">
    <property type="protein sequence ID" value="GAC20598.1"/>
    <property type="molecule type" value="Genomic_DNA"/>
</dbReference>
<dbReference type="AlphaFoldDB" id="K6YV52"/>
<name>K6YV52_9ALTE</name>
<evidence type="ECO:0000313" key="2">
    <source>
        <dbReference type="Proteomes" id="UP000006327"/>
    </source>
</evidence>
<comment type="caution">
    <text evidence="1">The sequence shown here is derived from an EMBL/GenBank/DDBJ whole genome shotgun (WGS) entry which is preliminary data.</text>
</comment>
<proteinExistence type="predicted"/>
<gene>
    <name evidence="1" type="ORF">GARC_3644</name>
</gene>
<dbReference type="Proteomes" id="UP000006327">
    <property type="component" value="Unassembled WGS sequence"/>
</dbReference>
<reference evidence="1 2" key="1">
    <citation type="journal article" date="2017" name="Antonie Van Leeuwenhoek">
        <title>Rhizobium rhizosphaerae sp. nov., a novel species isolated from rice rhizosphere.</title>
        <authorList>
            <person name="Zhao J.J."/>
            <person name="Zhang J."/>
            <person name="Zhang R.J."/>
            <person name="Zhang C.W."/>
            <person name="Yin H.Q."/>
            <person name="Zhang X.X."/>
        </authorList>
    </citation>
    <scope>NUCLEOTIDE SEQUENCE [LARGE SCALE GENOMIC DNA]</scope>
    <source>
        <strain evidence="1 2">BSs20135</strain>
    </source>
</reference>
<organism evidence="1 2">
    <name type="scientific">Paraglaciecola arctica BSs20135</name>
    <dbReference type="NCBI Taxonomy" id="493475"/>
    <lineage>
        <taxon>Bacteria</taxon>
        <taxon>Pseudomonadati</taxon>
        <taxon>Pseudomonadota</taxon>
        <taxon>Gammaproteobacteria</taxon>
        <taxon>Alteromonadales</taxon>
        <taxon>Alteromonadaceae</taxon>
        <taxon>Paraglaciecola</taxon>
    </lineage>
</organism>